<organism evidence="3 4">
    <name type="scientific">Ditylenchus dipsaci</name>
    <dbReference type="NCBI Taxonomy" id="166011"/>
    <lineage>
        <taxon>Eukaryota</taxon>
        <taxon>Metazoa</taxon>
        <taxon>Ecdysozoa</taxon>
        <taxon>Nematoda</taxon>
        <taxon>Chromadorea</taxon>
        <taxon>Rhabditida</taxon>
        <taxon>Tylenchina</taxon>
        <taxon>Tylenchomorpha</taxon>
        <taxon>Sphaerularioidea</taxon>
        <taxon>Anguinidae</taxon>
        <taxon>Anguininae</taxon>
        <taxon>Ditylenchus</taxon>
    </lineage>
</organism>
<accession>A0A915E5F0</accession>
<dbReference type="InterPro" id="IPR033121">
    <property type="entry name" value="PEPTIDASE_A1"/>
</dbReference>
<dbReference type="PANTHER" id="PTHR47966">
    <property type="entry name" value="BETA-SITE APP-CLEAVING ENZYME, ISOFORM A-RELATED"/>
    <property type="match status" value="1"/>
</dbReference>
<evidence type="ECO:0000313" key="3">
    <source>
        <dbReference type="Proteomes" id="UP000887574"/>
    </source>
</evidence>
<protein>
    <submittedName>
        <fullName evidence="4">Peptidase A1 domain-containing protein</fullName>
    </submittedName>
</protein>
<comment type="similarity">
    <text evidence="1">Belongs to the peptidase A1 family.</text>
</comment>
<evidence type="ECO:0000259" key="2">
    <source>
        <dbReference type="PROSITE" id="PS51767"/>
    </source>
</evidence>
<dbReference type="CDD" id="cd05471">
    <property type="entry name" value="pepsin_like"/>
    <property type="match status" value="1"/>
</dbReference>
<dbReference type="GO" id="GO:0006508">
    <property type="term" value="P:proteolysis"/>
    <property type="evidence" value="ECO:0007669"/>
    <property type="project" value="InterPro"/>
</dbReference>
<dbReference type="SUPFAM" id="SSF50630">
    <property type="entry name" value="Acid proteases"/>
    <property type="match status" value="1"/>
</dbReference>
<evidence type="ECO:0000313" key="4">
    <source>
        <dbReference type="WBParaSite" id="jg26670"/>
    </source>
</evidence>
<reference evidence="4" key="1">
    <citation type="submission" date="2022-11" db="UniProtKB">
        <authorList>
            <consortium name="WormBaseParasite"/>
        </authorList>
    </citation>
    <scope>IDENTIFICATION</scope>
</reference>
<dbReference type="GO" id="GO:0005764">
    <property type="term" value="C:lysosome"/>
    <property type="evidence" value="ECO:0007669"/>
    <property type="project" value="TreeGrafter"/>
</dbReference>
<dbReference type="Gene3D" id="2.40.70.10">
    <property type="entry name" value="Acid Proteases"/>
    <property type="match status" value="1"/>
</dbReference>
<dbReference type="PANTHER" id="PTHR47966:SF51">
    <property type="entry name" value="BETA-SITE APP-CLEAVING ENZYME, ISOFORM A-RELATED"/>
    <property type="match status" value="1"/>
</dbReference>
<dbReference type="GO" id="GO:0004190">
    <property type="term" value="F:aspartic-type endopeptidase activity"/>
    <property type="evidence" value="ECO:0007669"/>
    <property type="project" value="InterPro"/>
</dbReference>
<dbReference type="PROSITE" id="PS51767">
    <property type="entry name" value="PEPTIDASE_A1"/>
    <property type="match status" value="1"/>
</dbReference>
<dbReference type="InterPro" id="IPR034164">
    <property type="entry name" value="Pepsin-like_dom"/>
</dbReference>
<dbReference type="Proteomes" id="UP000887574">
    <property type="component" value="Unplaced"/>
</dbReference>
<proteinExistence type="inferred from homology"/>
<dbReference type="InterPro" id="IPR001461">
    <property type="entry name" value="Aspartic_peptidase_A1"/>
</dbReference>
<dbReference type="AlphaFoldDB" id="A0A915E5F0"/>
<dbReference type="InterPro" id="IPR021109">
    <property type="entry name" value="Peptidase_aspartic_dom_sf"/>
</dbReference>
<dbReference type="WBParaSite" id="jg26670">
    <property type="protein sequence ID" value="jg26670"/>
    <property type="gene ID" value="jg26670"/>
</dbReference>
<keyword evidence="3" id="KW-1185">Reference proteome</keyword>
<feature type="domain" description="Peptidase A1" evidence="2">
    <location>
        <begin position="1"/>
        <end position="199"/>
    </location>
</feature>
<sequence length="199" mass="21879">MVVNQSFGIANRFPPYAKNVLGFIPVDGALGLAPTAITPNNVTSFFYNIAASLDQKVLSIWLESSNNLSTQTLQSTVTLGGRDDEHCSAEKWFYTPQADPSYWSFTLDSITIGANNLNVTQTKTQTVAQKAFMYHYNFLIAGPDEHIDFIAKSIGAEEAGNYYSISCDKSVAPHISFTIGNHNITLTPDDYVLSVITFF</sequence>
<dbReference type="Pfam" id="PF00026">
    <property type="entry name" value="Asp"/>
    <property type="match status" value="1"/>
</dbReference>
<name>A0A915E5F0_9BILA</name>
<evidence type="ECO:0000256" key="1">
    <source>
        <dbReference type="ARBA" id="ARBA00007447"/>
    </source>
</evidence>